<keyword evidence="1" id="KW-0472">Membrane</keyword>
<geneLocation type="plasmid" evidence="3">
    <name>pUR2940</name>
</geneLocation>
<keyword evidence="3" id="KW-0614">Plasmid</keyword>
<protein>
    <submittedName>
        <fullName evidence="3">Uncharacterized protein</fullName>
    </submittedName>
</protein>
<name>A0A894KDF0_STAAU</name>
<feature type="transmembrane region" description="Helical" evidence="1">
    <location>
        <begin position="28"/>
        <end position="48"/>
    </location>
</feature>
<sequence>MWIELLIKSAIMSTEIPTNQRFTTYQSLIGYAFFIHSVTTPFIEYLFFSD</sequence>
<evidence type="ECO:0000313" key="3">
    <source>
        <dbReference type="EMBL" id="QRW39194.1"/>
    </source>
</evidence>
<reference evidence="2" key="1">
    <citation type="journal article" date="2013" name="Antimicrob. Agents Chemother.">
        <title>Novel erm(T)-carrying multiresistance plasmids from porcine and human isolates of methicillin-resistant Staphylococcus aureus ST398 that also harbor cadmium and copper resistance determinants.</title>
        <authorList>
            <person name="Gomez-Sanz E"/>
            <person name="Kadlec K"/>
            <person name="Fessler AT"/>
            <person name="Zarazaga M"/>
            <person name="Torres C"/>
            <person name="Schwarz S."/>
        </authorList>
    </citation>
    <scope>NUCLEOTIDE SEQUENCE</scope>
    <source>
        <strain evidence="2">ST398</strain>
    </source>
</reference>
<proteinExistence type="predicted"/>
<dbReference type="AlphaFoldDB" id="A0A894KDF0"/>
<evidence type="ECO:0000313" key="2">
    <source>
        <dbReference type="EMBL" id="QRW39187.1"/>
    </source>
</evidence>
<organism evidence="3">
    <name type="scientific">Staphylococcus aureus</name>
    <dbReference type="NCBI Taxonomy" id="1280"/>
    <lineage>
        <taxon>Bacteria</taxon>
        <taxon>Bacillati</taxon>
        <taxon>Bacillota</taxon>
        <taxon>Bacilli</taxon>
        <taxon>Bacillales</taxon>
        <taxon>Staphylococcaceae</taxon>
        <taxon>Staphylococcus</taxon>
    </lineage>
</organism>
<keyword evidence="1" id="KW-1133">Transmembrane helix</keyword>
<dbReference type="EMBL" id="MW367470">
    <property type="protein sequence ID" value="QRW39194.1"/>
    <property type="molecule type" value="Genomic_DNA"/>
</dbReference>
<evidence type="ECO:0000256" key="1">
    <source>
        <dbReference type="SAM" id="Phobius"/>
    </source>
</evidence>
<dbReference type="EMBL" id="MW367469">
    <property type="protein sequence ID" value="QRW39187.1"/>
    <property type="molecule type" value="Genomic_DNA"/>
</dbReference>
<reference evidence="3" key="2">
    <citation type="submission" date="2020-12" db="EMBL/GenBank/DDBJ databases">
        <title>Fitness cost evolution of natural plasmids of Staphylococcus aureus.</title>
        <authorList>
            <person name="Dorado-Morales P."/>
            <person name="Garcillan-Barcia M.P."/>
            <person name="Lasa I."/>
            <person name="Solano C."/>
        </authorList>
    </citation>
    <scope>NUCLEOTIDE SEQUENCE</scope>
    <source>
        <strain evidence="3">MW2</strain>
        <strain evidence="2">ST398</strain>
        <plasmid evidence="3">pUR2940</plasmid>
    </source>
</reference>
<accession>A0A894KDF0</accession>
<keyword evidence="1" id="KW-0812">Transmembrane</keyword>